<organism evidence="1">
    <name type="scientific">Daucus carota subsp. sativus</name>
    <name type="common">Carrot</name>
    <dbReference type="NCBI Taxonomy" id="79200"/>
    <lineage>
        <taxon>Eukaryota</taxon>
        <taxon>Viridiplantae</taxon>
        <taxon>Streptophyta</taxon>
        <taxon>Embryophyta</taxon>
        <taxon>Tracheophyta</taxon>
        <taxon>Spermatophyta</taxon>
        <taxon>Magnoliopsida</taxon>
        <taxon>eudicotyledons</taxon>
        <taxon>Gunneridae</taxon>
        <taxon>Pentapetalae</taxon>
        <taxon>asterids</taxon>
        <taxon>campanulids</taxon>
        <taxon>Apiales</taxon>
        <taxon>Apiaceae</taxon>
        <taxon>Apioideae</taxon>
        <taxon>Scandiceae</taxon>
        <taxon>Daucinae</taxon>
        <taxon>Daucus</taxon>
        <taxon>Daucus sect. Daucus</taxon>
    </lineage>
</organism>
<dbReference type="EMBL" id="CP093349">
    <property type="protein sequence ID" value="WOH09398.1"/>
    <property type="molecule type" value="Genomic_DNA"/>
</dbReference>
<keyword evidence="3" id="KW-1185">Reference proteome</keyword>
<proteinExistence type="predicted"/>
<dbReference type="AlphaFoldDB" id="A0A164TW52"/>
<dbReference type="EMBL" id="LNRQ01000007">
    <property type="protein sequence ID" value="KZM88054.1"/>
    <property type="molecule type" value="Genomic_DNA"/>
</dbReference>
<accession>A0A164TW52</accession>
<reference evidence="1" key="1">
    <citation type="journal article" date="2016" name="Nat. Genet.">
        <title>A high-quality carrot genome assembly provides new insights into carotenoid accumulation and asterid genome evolution.</title>
        <authorList>
            <person name="Iorizzo M."/>
            <person name="Ellison S."/>
            <person name="Senalik D."/>
            <person name="Zeng P."/>
            <person name="Satapoomin P."/>
            <person name="Huang J."/>
            <person name="Bowman M."/>
            <person name="Iovene M."/>
            <person name="Sanseverino W."/>
            <person name="Cavagnaro P."/>
            <person name="Yildiz M."/>
            <person name="Macko-Podgorni A."/>
            <person name="Moranska E."/>
            <person name="Grzebelus E."/>
            <person name="Grzebelus D."/>
            <person name="Ashrafi H."/>
            <person name="Zheng Z."/>
            <person name="Cheng S."/>
            <person name="Spooner D."/>
            <person name="Van Deynze A."/>
            <person name="Simon P."/>
        </authorList>
    </citation>
    <scope>NUCLEOTIDE SEQUENCE [LARGE SCALE GENOMIC DNA]</scope>
    <source>
        <tissue evidence="1">Leaf</tissue>
    </source>
</reference>
<reference evidence="2" key="2">
    <citation type="submission" date="2022-03" db="EMBL/GenBank/DDBJ databases">
        <title>Draft title - Genomic analysis of global carrot germplasm unveils the trajectory of domestication and the origin of high carotenoid orange carrot.</title>
        <authorList>
            <person name="Iorizzo M."/>
            <person name="Ellison S."/>
            <person name="Senalik D."/>
            <person name="Macko-Podgorni A."/>
            <person name="Grzebelus D."/>
            <person name="Bostan H."/>
            <person name="Rolling W."/>
            <person name="Curaba J."/>
            <person name="Simon P."/>
        </authorList>
    </citation>
    <scope>NUCLEOTIDE SEQUENCE</scope>
    <source>
        <tissue evidence="2">Leaf</tissue>
    </source>
</reference>
<evidence type="ECO:0000313" key="1">
    <source>
        <dbReference type="EMBL" id="KZM88054.1"/>
    </source>
</evidence>
<protein>
    <submittedName>
        <fullName evidence="1">Uncharacterized protein</fullName>
    </submittedName>
</protein>
<evidence type="ECO:0000313" key="3">
    <source>
        <dbReference type="Proteomes" id="UP000077755"/>
    </source>
</evidence>
<name>A0A164TW52_DAUCS</name>
<sequence>MNTGEIGPGHSVDSFLICIGSLSCGGSNNNFASKMFAQALASTSGNISVIQ</sequence>
<evidence type="ECO:0000313" key="2">
    <source>
        <dbReference type="EMBL" id="WOH09398.1"/>
    </source>
</evidence>
<dbReference type="Gramene" id="KZM88054">
    <property type="protein sequence ID" value="KZM88054"/>
    <property type="gene ID" value="DCAR_025129"/>
</dbReference>
<dbReference type="Proteomes" id="UP000077755">
    <property type="component" value="Chromosome 7"/>
</dbReference>
<gene>
    <name evidence="1" type="ORF">DCAR_025129</name>
    <name evidence="2" type="ORF">DCAR_0728855</name>
</gene>